<accession>A0A7G2CF27</accession>
<name>A0A7G2CF27_9TRYP</name>
<feature type="compositionally biased region" description="Polar residues" evidence="1">
    <location>
        <begin position="1067"/>
        <end position="1076"/>
    </location>
</feature>
<reference evidence="2 3" key="1">
    <citation type="submission" date="2020-08" db="EMBL/GenBank/DDBJ databases">
        <authorList>
            <person name="Newling K."/>
            <person name="Davey J."/>
            <person name="Forrester S."/>
        </authorList>
    </citation>
    <scope>NUCLEOTIDE SEQUENCE [LARGE SCALE GENOMIC DNA]</scope>
    <source>
        <strain evidence="3">Crithidia deanei Carvalho (ATCC PRA-265)</strain>
    </source>
</reference>
<feature type="compositionally biased region" description="Basic and acidic residues" evidence="1">
    <location>
        <begin position="1029"/>
        <end position="1048"/>
    </location>
</feature>
<protein>
    <submittedName>
        <fullName evidence="2">Uncharacterized protein</fullName>
    </submittedName>
</protein>
<dbReference type="VEuPathDB" id="TriTrypDB:ADEAN_000590800"/>
<evidence type="ECO:0000313" key="3">
    <source>
        <dbReference type="Proteomes" id="UP000515908"/>
    </source>
</evidence>
<dbReference type="AlphaFoldDB" id="A0A7G2CF27"/>
<dbReference type="OrthoDB" id="276748at2759"/>
<feature type="region of interest" description="Disordered" evidence="1">
    <location>
        <begin position="1029"/>
        <end position="1076"/>
    </location>
</feature>
<evidence type="ECO:0000313" key="2">
    <source>
        <dbReference type="EMBL" id="CAD2218420.1"/>
    </source>
</evidence>
<organism evidence="2 3">
    <name type="scientific">Angomonas deanei</name>
    <dbReference type="NCBI Taxonomy" id="59799"/>
    <lineage>
        <taxon>Eukaryota</taxon>
        <taxon>Discoba</taxon>
        <taxon>Euglenozoa</taxon>
        <taxon>Kinetoplastea</taxon>
        <taxon>Metakinetoplastina</taxon>
        <taxon>Trypanosomatida</taxon>
        <taxon>Trypanosomatidae</taxon>
        <taxon>Strigomonadinae</taxon>
        <taxon>Angomonas</taxon>
    </lineage>
</organism>
<dbReference type="Proteomes" id="UP000515908">
    <property type="component" value="Chromosome 11"/>
</dbReference>
<evidence type="ECO:0000256" key="1">
    <source>
        <dbReference type="SAM" id="MobiDB-lite"/>
    </source>
</evidence>
<gene>
    <name evidence="2" type="ORF">ADEAN_000590800</name>
</gene>
<dbReference type="EMBL" id="LR877155">
    <property type="protein sequence ID" value="CAD2218420.1"/>
    <property type="molecule type" value="Genomic_DNA"/>
</dbReference>
<keyword evidence="3" id="KW-1185">Reference proteome</keyword>
<sequence length="1076" mass="119336">MTPSYTPPSPTSPSPFRYVEDYMGTNLVTGGTEQVKESIALWNNYFTLRYTNTLRQSRRTSANFVGTVSAPVVFTDEADQPGTKWAKDTYFGEASFLLEKHVKEKVGNLLELEKVLLTRATPEQFIAMHESFLPQTQTRIPLPAPSVWFYEGEARVLWAETYIPIAQAAHTYVNDVLAPVVKKAGDGGAALLGQLAAVHREVVKVHLQRAERQVKAGIRPDWGKASQEEKLAWATVEMGLRRRAILNGVFDPENEKDTSEEWKKESEQINALLQKAVEGSSVTLGDFWLHTFRREAMETQHILEEEGLARLGAAARVRLYDEVPLATILKDMAEVIAKGQLDLRAAVFRPHFNDTYSKMEYIKFGGSSIVQHTRTSSRELLFHYFASPREVAAAAKLYYSTKPMSSLVDYTSPYTHRKSIVGLCAEYGLDLTYARQFPVLSSAHHLANAEELVQTMQSQIARPYGVARRARLNKARAGYQRLLQPVSNIYVSSIPSELLETGAAEEQITASTSLRAAAVKEASPSWQLGTRKAVHYHWPGSPLEKLRRVTQSGPQTTERALEVERIAEECRIEVSLWRRVTPKEAEAAAAKLAEEEKQLEARQKATPELAEVAQYIARFHERVSQEVPSKTPEKEEWTFAVMLNDDVRVNVEEVAEVFLPFTTANGTPLPDGEYRVRVRVYDRESAIAAGATEEDARRGDPSVCAEAFSAPIQVVDVLPKLLSSYFGGSKLEDSLRVKGEDLLPLCAALREAEVDVPWQLEFEMGQSLDAKGTFSLKAFQEALRGHQYHRSLAEYGISDVQRGFEAAVRAHWELSHPGASEAEWAEARRAVLDHAAEKERDWWTADPILEVKDARVDSSSHRSLLPQNYPSTVRYGQEVCGVLSAEGTATASGQTPTGYIHPSSPVAPSSPLSVTAHATVDGSGAVGALRFSGAAATSNELDLPTALQIAKEAINQAKHRHASLSAFKTGPLDKQAQASLFCGVDSMEFGGKYARTYCYAVEKGKQELNELLAEGSAAIGAKDLERERVSDKEEVDRFASDSHPEQRKKLFVNRTTLSGENIEDPTPDQSSTWNRQ</sequence>
<proteinExistence type="predicted"/>